<proteinExistence type="predicted"/>
<dbReference type="PANTHER" id="PTHR43610:SF1">
    <property type="entry name" value="N-ACETYLTRANSFERASE DOMAIN-CONTAINING PROTEIN"/>
    <property type="match status" value="1"/>
</dbReference>
<keyword evidence="3" id="KW-1185">Reference proteome</keyword>
<accession>A0A542ZCT9</accession>
<dbReference type="Proteomes" id="UP000316196">
    <property type="component" value="Unassembled WGS sequence"/>
</dbReference>
<organism evidence="2 3">
    <name type="scientific">Propioniferax innocua</name>
    <dbReference type="NCBI Taxonomy" id="1753"/>
    <lineage>
        <taxon>Bacteria</taxon>
        <taxon>Bacillati</taxon>
        <taxon>Actinomycetota</taxon>
        <taxon>Actinomycetes</taxon>
        <taxon>Propionibacteriales</taxon>
        <taxon>Propionibacteriaceae</taxon>
        <taxon>Propioniferax</taxon>
    </lineage>
</organism>
<evidence type="ECO:0000313" key="2">
    <source>
        <dbReference type="EMBL" id="TQL58154.1"/>
    </source>
</evidence>
<feature type="domain" description="N-acetyltransferase" evidence="1">
    <location>
        <begin position="12"/>
        <end position="149"/>
    </location>
</feature>
<dbReference type="PANTHER" id="PTHR43610">
    <property type="entry name" value="BLL6696 PROTEIN"/>
    <property type="match status" value="1"/>
</dbReference>
<sequence length="192" mass="21758">MEIPTLVGEFVHLVPLALDHHDGLVDAAGDGELWEHWWTSVPEPGGMRAEIERRLALADENAMMPFTQMSPTGEVLGMTAFYDFDDAVPRREIGYTWLRAGTHGTGVNVEAKKLLLSHAFDEAGCECVGFRTQWVNHRSRQALDRLGAKCDGVLRSHQRHRNGVLRDTVMYSILRHEWPTVHALLEHRLSQR</sequence>
<evidence type="ECO:0000313" key="3">
    <source>
        <dbReference type="Proteomes" id="UP000316196"/>
    </source>
</evidence>
<dbReference type="GO" id="GO:0016747">
    <property type="term" value="F:acyltransferase activity, transferring groups other than amino-acyl groups"/>
    <property type="evidence" value="ECO:0007669"/>
    <property type="project" value="InterPro"/>
</dbReference>
<dbReference type="InterPro" id="IPR016181">
    <property type="entry name" value="Acyl_CoA_acyltransferase"/>
</dbReference>
<evidence type="ECO:0000259" key="1">
    <source>
        <dbReference type="Pfam" id="PF13302"/>
    </source>
</evidence>
<dbReference type="RefSeq" id="WP_211345938.1">
    <property type="nucleotide sequence ID" value="NZ_BAAAMD010000002.1"/>
</dbReference>
<comment type="caution">
    <text evidence="2">The sequence shown here is derived from an EMBL/GenBank/DDBJ whole genome shotgun (WGS) entry which is preliminary data.</text>
</comment>
<dbReference type="Pfam" id="PF13302">
    <property type="entry name" value="Acetyltransf_3"/>
    <property type="match status" value="1"/>
</dbReference>
<gene>
    <name evidence="2" type="ORF">FB460_2007</name>
</gene>
<protein>
    <submittedName>
        <fullName evidence="2">RimJ/RimL family protein N-acetyltransferase</fullName>
    </submittedName>
</protein>
<dbReference type="InterPro" id="IPR000182">
    <property type="entry name" value="GNAT_dom"/>
</dbReference>
<dbReference type="AlphaFoldDB" id="A0A542ZCT9"/>
<dbReference type="SUPFAM" id="SSF55729">
    <property type="entry name" value="Acyl-CoA N-acyltransferases (Nat)"/>
    <property type="match status" value="1"/>
</dbReference>
<name>A0A542ZCT9_9ACTN</name>
<keyword evidence="2" id="KW-0808">Transferase</keyword>
<reference evidence="2 3" key="1">
    <citation type="submission" date="2019-06" db="EMBL/GenBank/DDBJ databases">
        <title>Sequencing the genomes of 1000 actinobacteria strains.</title>
        <authorList>
            <person name="Klenk H.-P."/>
        </authorList>
    </citation>
    <scope>NUCLEOTIDE SEQUENCE [LARGE SCALE GENOMIC DNA]</scope>
    <source>
        <strain evidence="2 3">DSM 8251</strain>
    </source>
</reference>
<dbReference type="Gene3D" id="3.40.630.30">
    <property type="match status" value="1"/>
</dbReference>
<dbReference type="EMBL" id="VFOR01000002">
    <property type="protein sequence ID" value="TQL58154.1"/>
    <property type="molecule type" value="Genomic_DNA"/>
</dbReference>